<dbReference type="SUPFAM" id="SSF116846">
    <property type="entry name" value="MIT domain"/>
    <property type="match status" value="1"/>
</dbReference>
<protein>
    <submittedName>
        <fullName evidence="2">Uncharacterized protein</fullName>
    </submittedName>
</protein>
<evidence type="ECO:0000313" key="2">
    <source>
        <dbReference type="EMBL" id="KIJ57488.1"/>
    </source>
</evidence>
<evidence type="ECO:0000313" key="3">
    <source>
        <dbReference type="Proteomes" id="UP000053820"/>
    </source>
</evidence>
<dbReference type="SUPFAM" id="SSF54001">
    <property type="entry name" value="Cysteine proteinases"/>
    <property type="match status" value="1"/>
</dbReference>
<keyword evidence="3" id="KW-1185">Reference proteome</keyword>
<evidence type="ECO:0000256" key="1">
    <source>
        <dbReference type="SAM" id="MobiDB-lite"/>
    </source>
</evidence>
<reference evidence="2 3" key="1">
    <citation type="submission" date="2014-04" db="EMBL/GenBank/DDBJ databases">
        <title>Evolutionary Origins and Diversification of the Mycorrhizal Mutualists.</title>
        <authorList>
            <consortium name="DOE Joint Genome Institute"/>
            <consortium name="Mycorrhizal Genomics Consortium"/>
            <person name="Kohler A."/>
            <person name="Kuo A."/>
            <person name="Nagy L.G."/>
            <person name="Floudas D."/>
            <person name="Copeland A."/>
            <person name="Barry K.W."/>
            <person name="Cichocki N."/>
            <person name="Veneault-Fourrey C."/>
            <person name="LaButti K."/>
            <person name="Lindquist E.A."/>
            <person name="Lipzen A."/>
            <person name="Lundell T."/>
            <person name="Morin E."/>
            <person name="Murat C."/>
            <person name="Riley R."/>
            <person name="Ohm R."/>
            <person name="Sun H."/>
            <person name="Tunlid A."/>
            <person name="Henrissat B."/>
            <person name="Grigoriev I.V."/>
            <person name="Hibbett D.S."/>
            <person name="Martin F."/>
        </authorList>
    </citation>
    <scope>NUCLEOTIDE SEQUENCE [LARGE SCALE GENOMIC DNA]</scope>
    <source>
        <strain evidence="2 3">MD-312</strain>
    </source>
</reference>
<accession>A0A0C2PR16</accession>
<dbReference type="Proteomes" id="UP000053820">
    <property type="component" value="Unassembled WGS sequence"/>
</dbReference>
<feature type="non-terminal residue" evidence="2">
    <location>
        <position position="1"/>
    </location>
</feature>
<dbReference type="InterPro" id="IPR038765">
    <property type="entry name" value="Papain-like_cys_pep_sf"/>
</dbReference>
<gene>
    <name evidence="2" type="ORF">HYDPIDRAFT_44903</name>
</gene>
<dbReference type="Gene3D" id="1.20.58.80">
    <property type="entry name" value="Phosphotransferase system, lactose/cellobiose-type IIA subunit"/>
    <property type="match status" value="1"/>
</dbReference>
<dbReference type="HOGENOM" id="CLU_1450937_0_0_1"/>
<proteinExistence type="predicted"/>
<organism evidence="2 3">
    <name type="scientific">Hydnomerulius pinastri MD-312</name>
    <dbReference type="NCBI Taxonomy" id="994086"/>
    <lineage>
        <taxon>Eukaryota</taxon>
        <taxon>Fungi</taxon>
        <taxon>Dikarya</taxon>
        <taxon>Basidiomycota</taxon>
        <taxon>Agaricomycotina</taxon>
        <taxon>Agaricomycetes</taxon>
        <taxon>Agaricomycetidae</taxon>
        <taxon>Boletales</taxon>
        <taxon>Boletales incertae sedis</taxon>
        <taxon>Leucogyrophana</taxon>
    </lineage>
</organism>
<dbReference type="InterPro" id="IPR036181">
    <property type="entry name" value="MIT_dom_sf"/>
</dbReference>
<name>A0A0C2PR16_9AGAM</name>
<dbReference type="OrthoDB" id="167576at2759"/>
<feature type="region of interest" description="Disordered" evidence="1">
    <location>
        <begin position="106"/>
        <end position="153"/>
    </location>
</feature>
<dbReference type="EMBL" id="KN840345">
    <property type="protein sequence ID" value="KIJ57488.1"/>
    <property type="molecule type" value="Genomic_DNA"/>
</dbReference>
<dbReference type="AlphaFoldDB" id="A0A0C2PR16"/>
<sequence length="187" mass="20105">SELSSDFTTAFRLYLAAADAFLHLSRTATLTPALQARCKANAAKALERAEKIKKASEKPGGGVEVGVVPINWFGLDQQSYVLRKSCTINNIRYPLWTEAVPHPPDTSTFYSDPDGQPSIPPSTSPNLQAYTWERPSNDPFSSAPPSSSAQSEPLVPTDIEQNIVNDCSVCALIALGGVILDELVNGD</sequence>
<feature type="compositionally biased region" description="Low complexity" evidence="1">
    <location>
        <begin position="137"/>
        <end position="153"/>
    </location>
</feature>